<organism evidence="1 2">
    <name type="scientific">Neisseria arctica</name>
    <dbReference type="NCBI Taxonomy" id="1470200"/>
    <lineage>
        <taxon>Bacteria</taxon>
        <taxon>Pseudomonadati</taxon>
        <taxon>Pseudomonadota</taxon>
        <taxon>Betaproteobacteria</taxon>
        <taxon>Neisseriales</taxon>
        <taxon>Neisseriaceae</taxon>
        <taxon>Neisseria</taxon>
    </lineage>
</organism>
<dbReference type="PATRIC" id="fig|1470200.3.peg.1933"/>
<keyword evidence="2" id="KW-1185">Reference proteome</keyword>
<accession>A0A0J0YTE7</accession>
<evidence type="ECO:0000313" key="2">
    <source>
        <dbReference type="Proteomes" id="UP000036027"/>
    </source>
</evidence>
<reference evidence="1 2" key="1">
    <citation type="submission" date="2014-11" db="EMBL/GenBank/DDBJ databases">
        <title>Genome of a novel goose pathogen.</title>
        <authorList>
            <person name="Hansen C.M."/>
            <person name="Hueffer K."/>
            <person name="Choi S.C."/>
        </authorList>
    </citation>
    <scope>NUCLEOTIDE SEQUENCE [LARGE SCALE GENOMIC DNA]</scope>
    <source>
        <strain evidence="1 2">KH1503</strain>
    </source>
</reference>
<evidence type="ECO:0000313" key="1">
    <source>
        <dbReference type="EMBL" id="KLT73380.1"/>
    </source>
</evidence>
<dbReference type="AlphaFoldDB" id="A0A0J0YTE7"/>
<gene>
    <name evidence="1" type="ORF">PL75_04005</name>
</gene>
<dbReference type="Proteomes" id="UP000036027">
    <property type="component" value="Unassembled WGS sequence"/>
</dbReference>
<protein>
    <submittedName>
        <fullName evidence="1">Uncharacterized protein</fullName>
    </submittedName>
</protein>
<dbReference type="EMBL" id="JTDO01000004">
    <property type="protein sequence ID" value="KLT73380.1"/>
    <property type="molecule type" value="Genomic_DNA"/>
</dbReference>
<sequence>MYQPIEKGRLKFQTAYRCNAFPVFVSRLKAKGKPIKLILIAIMRKLAVIAFTLLQNGQDFQPSRYQ</sequence>
<name>A0A0J0YTE7_9NEIS</name>
<proteinExistence type="predicted"/>
<comment type="caution">
    <text evidence="1">The sequence shown here is derived from an EMBL/GenBank/DDBJ whole genome shotgun (WGS) entry which is preliminary data.</text>
</comment>